<dbReference type="RefSeq" id="WP_198208565.1">
    <property type="nucleotide sequence ID" value="NZ_JACFRB010000002.1"/>
</dbReference>
<proteinExistence type="predicted"/>
<gene>
    <name evidence="1" type="ORF">H3T91_08115</name>
</gene>
<dbReference type="EMBL" id="JACFRB010000002">
    <property type="protein sequence ID" value="MBI0106449.1"/>
    <property type="molecule type" value="Genomic_DNA"/>
</dbReference>
<organism evidence="1 2">
    <name type="scientific">Bifidobacterium polysaccharolyticum</name>
    <dbReference type="NCBI Taxonomy" id="2750967"/>
    <lineage>
        <taxon>Bacteria</taxon>
        <taxon>Bacillati</taxon>
        <taxon>Actinomycetota</taxon>
        <taxon>Actinomycetes</taxon>
        <taxon>Bifidobacteriales</taxon>
        <taxon>Bifidobacteriaceae</taxon>
        <taxon>Bifidobacterium</taxon>
    </lineage>
</organism>
<accession>A0ABS0QXW8</accession>
<sequence>MSLFESVLSDVNNIASVVTASASVAISLAAYKFNKRESHRDLAKDLQESRDKVNSSYDAWITNITMEKEDKEGKEESTYLLDLFKSNSTSLINVIEASSTVQPQLTNWLHALDGQMNVVGEMRSKLRDWPQEEGLVDDTKWASGFINLLLDAVKDSITPFTPSVDDTELVDDDFWIVLDNPVLINGDGEANPTIDDDTFEQARKKWMPRDIKNREQKLRLQTLIDYKVIAENAIAFILYGELIYKPVDRQEQFRTINMVILNSLFKRFSSLADKQINTILG</sequence>
<reference evidence="1 2" key="1">
    <citation type="submission" date="2020-07" db="EMBL/GenBank/DDBJ databases">
        <title>Isolated bacteria genomes of Apis mellifera.</title>
        <authorList>
            <person name="Wu J."/>
            <person name="Zheng H."/>
        </authorList>
    </citation>
    <scope>NUCLEOTIDE SEQUENCE [LARGE SCALE GENOMIC DNA]</scope>
    <source>
        <strain evidence="1 2">B14448H7</strain>
    </source>
</reference>
<dbReference type="Proteomes" id="UP000766153">
    <property type="component" value="Unassembled WGS sequence"/>
</dbReference>
<keyword evidence="2" id="KW-1185">Reference proteome</keyword>
<protein>
    <submittedName>
        <fullName evidence="1">Uncharacterized protein</fullName>
    </submittedName>
</protein>
<evidence type="ECO:0000313" key="2">
    <source>
        <dbReference type="Proteomes" id="UP000766153"/>
    </source>
</evidence>
<evidence type="ECO:0000313" key="1">
    <source>
        <dbReference type="EMBL" id="MBI0106449.1"/>
    </source>
</evidence>
<name>A0ABS0QXW8_9BIFI</name>
<comment type="caution">
    <text evidence="1">The sequence shown here is derived from an EMBL/GenBank/DDBJ whole genome shotgun (WGS) entry which is preliminary data.</text>
</comment>